<evidence type="ECO:0000256" key="1">
    <source>
        <dbReference type="ARBA" id="ARBA00004613"/>
    </source>
</evidence>
<evidence type="ECO:0000259" key="10">
    <source>
        <dbReference type="PROSITE" id="PS50240"/>
    </source>
</evidence>
<dbReference type="InterPro" id="IPR001314">
    <property type="entry name" value="Peptidase_S1A"/>
</dbReference>
<dbReference type="SMART" id="SM00020">
    <property type="entry name" value="Tryp_SPc"/>
    <property type="match status" value="1"/>
</dbReference>
<evidence type="ECO:0000256" key="3">
    <source>
        <dbReference type="ARBA" id="ARBA00022670"/>
    </source>
</evidence>
<keyword evidence="4 9" id="KW-0732">Signal</keyword>
<keyword evidence="3 11" id="KW-0645">Protease</keyword>
<keyword evidence="5" id="KW-0378">Hydrolase</keyword>
<evidence type="ECO:0000256" key="5">
    <source>
        <dbReference type="ARBA" id="ARBA00022801"/>
    </source>
</evidence>
<evidence type="ECO:0000256" key="7">
    <source>
        <dbReference type="ARBA" id="ARBA00023145"/>
    </source>
</evidence>
<feature type="chain" id="PRO_5007527210" evidence="9">
    <location>
        <begin position="18"/>
        <end position="425"/>
    </location>
</feature>
<keyword evidence="7" id="KW-0865">Zymogen</keyword>
<dbReference type="CDD" id="cd00190">
    <property type="entry name" value="Tryp_SPc"/>
    <property type="match status" value="1"/>
</dbReference>
<feature type="signal peptide" evidence="9">
    <location>
        <begin position="1"/>
        <end position="17"/>
    </location>
</feature>
<keyword evidence="8" id="KW-1015">Disulfide bond</keyword>
<keyword evidence="6" id="KW-0720">Serine protease</keyword>
<dbReference type="InterPro" id="IPR001254">
    <property type="entry name" value="Trypsin_dom"/>
</dbReference>
<protein>
    <submittedName>
        <fullName evidence="11">Serine protease gd</fullName>
    </submittedName>
</protein>
<dbReference type="InterPro" id="IPR043504">
    <property type="entry name" value="Peptidase_S1_PA_chymotrypsin"/>
</dbReference>
<reference evidence="11" key="1">
    <citation type="journal article" date="2016" name="Gigascience">
        <title>De novo construction of an expanded transcriptome assembly for the western tarnished plant bug, Lygus hesperus.</title>
        <authorList>
            <person name="Tassone E.E."/>
            <person name="Geib S.M."/>
            <person name="Hall B."/>
            <person name="Fabrick J.A."/>
            <person name="Brent C.S."/>
            <person name="Hull J.J."/>
        </authorList>
    </citation>
    <scope>NUCLEOTIDE SEQUENCE</scope>
</reference>
<dbReference type="GO" id="GO:0006508">
    <property type="term" value="P:proteolysis"/>
    <property type="evidence" value="ECO:0007669"/>
    <property type="project" value="UniProtKB-KW"/>
</dbReference>
<organism evidence="11">
    <name type="scientific">Lygus hesperus</name>
    <name type="common">Western plant bug</name>
    <dbReference type="NCBI Taxonomy" id="30085"/>
    <lineage>
        <taxon>Eukaryota</taxon>
        <taxon>Metazoa</taxon>
        <taxon>Ecdysozoa</taxon>
        <taxon>Arthropoda</taxon>
        <taxon>Hexapoda</taxon>
        <taxon>Insecta</taxon>
        <taxon>Pterygota</taxon>
        <taxon>Neoptera</taxon>
        <taxon>Paraneoptera</taxon>
        <taxon>Hemiptera</taxon>
        <taxon>Heteroptera</taxon>
        <taxon>Panheteroptera</taxon>
        <taxon>Cimicomorpha</taxon>
        <taxon>Miridae</taxon>
        <taxon>Mirini</taxon>
        <taxon>Lygus</taxon>
    </lineage>
</organism>
<dbReference type="FunFam" id="2.40.10.10:FF:000146">
    <property type="entry name" value="Serine protease 53"/>
    <property type="match status" value="1"/>
</dbReference>
<dbReference type="PANTHER" id="PTHR24260">
    <property type="match status" value="1"/>
</dbReference>
<evidence type="ECO:0000313" key="11">
    <source>
        <dbReference type="EMBL" id="JAQ08488.1"/>
    </source>
</evidence>
<dbReference type="InterPro" id="IPR051333">
    <property type="entry name" value="CLIP_Serine_Protease"/>
</dbReference>
<keyword evidence="2" id="KW-0964">Secreted</keyword>
<accession>A0A146LKJ4</accession>
<dbReference type="InterPro" id="IPR009003">
    <property type="entry name" value="Peptidase_S1_PA"/>
</dbReference>
<name>A0A146LKJ4_LYGHE</name>
<dbReference type="Pfam" id="PF16030">
    <property type="entry name" value="GD_N"/>
    <property type="match status" value="1"/>
</dbReference>
<dbReference type="InterPro" id="IPR031986">
    <property type="entry name" value="GD_N"/>
</dbReference>
<dbReference type="PANTHER" id="PTHR24260:SF143">
    <property type="entry name" value="SERINE PROTEASE GD-LIKE PROTEIN"/>
    <property type="match status" value="1"/>
</dbReference>
<dbReference type="SUPFAM" id="SSF50494">
    <property type="entry name" value="Trypsin-like serine proteases"/>
    <property type="match status" value="1"/>
</dbReference>
<dbReference type="EMBL" id="GDHC01010141">
    <property type="protein sequence ID" value="JAQ08488.1"/>
    <property type="molecule type" value="Transcribed_RNA"/>
</dbReference>
<evidence type="ECO:0000256" key="8">
    <source>
        <dbReference type="ARBA" id="ARBA00023157"/>
    </source>
</evidence>
<dbReference type="InterPro" id="IPR018114">
    <property type="entry name" value="TRYPSIN_HIS"/>
</dbReference>
<dbReference type="GO" id="GO:0005576">
    <property type="term" value="C:extracellular region"/>
    <property type="evidence" value="ECO:0007669"/>
    <property type="project" value="UniProtKB-SubCell"/>
</dbReference>
<dbReference type="Gene3D" id="2.40.10.10">
    <property type="entry name" value="Trypsin-like serine proteases"/>
    <property type="match status" value="2"/>
</dbReference>
<evidence type="ECO:0000256" key="2">
    <source>
        <dbReference type="ARBA" id="ARBA00022525"/>
    </source>
</evidence>
<feature type="domain" description="Peptidase S1" evidence="10">
    <location>
        <begin position="161"/>
        <end position="422"/>
    </location>
</feature>
<dbReference type="PROSITE" id="PS50240">
    <property type="entry name" value="TRYPSIN_DOM"/>
    <property type="match status" value="1"/>
</dbReference>
<evidence type="ECO:0000256" key="9">
    <source>
        <dbReference type="SAM" id="SignalP"/>
    </source>
</evidence>
<dbReference type="PRINTS" id="PR00722">
    <property type="entry name" value="CHYMOTRYPSIN"/>
</dbReference>
<dbReference type="PROSITE" id="PS00134">
    <property type="entry name" value="TRYPSIN_HIS"/>
    <property type="match status" value="1"/>
</dbReference>
<gene>
    <name evidence="11" type="primary">gd_0</name>
    <name evidence="11" type="ORF">g.38035</name>
</gene>
<dbReference type="AlphaFoldDB" id="A0A146LKJ4"/>
<dbReference type="Pfam" id="PF00089">
    <property type="entry name" value="Trypsin"/>
    <property type="match status" value="1"/>
</dbReference>
<sequence>MHFVWACLVLLVSRSQSIEVPYSPCPRLFEYFHSVVWMGRVTVPVPRGGLPVFTQVFLSLKVALRSRYVGLIELSDPVEIAVDNIVNLRADYINYTVRFPLPYPLPYLTEIKVNNVTLCCSPEQEYGLITNILLEHNFPTNSYYLNNMAVVNVAEPIPYEVCGHRKSVNSLNVLGFGEWPWLAAILLENDRGLEFHCTGNLLTEKHVITAAHCVKTRFGHQYSPRHFAVYLGKYDLTRWGEANSQVRNVENVIIHPDYLRKTFSSDLAILVLEEAVVLNDFVRPVCVWREGPELFPLVGTVGAVVGWGKHPSRRIFNSEPRMFHLPIVDQEQCLRSRRDYFYVTSGKTFCAGLRNGTGPCNGDSGSGMVLPRTYSDNQTVWYLRGIISLSLLDPYQQTCDLSNYLVFTDVAKFTEWISETIENTF</sequence>
<comment type="subcellular location">
    <subcellularLocation>
        <location evidence="1">Secreted</location>
    </subcellularLocation>
</comment>
<evidence type="ECO:0000256" key="6">
    <source>
        <dbReference type="ARBA" id="ARBA00022825"/>
    </source>
</evidence>
<proteinExistence type="predicted"/>
<dbReference type="GO" id="GO:0004252">
    <property type="term" value="F:serine-type endopeptidase activity"/>
    <property type="evidence" value="ECO:0007669"/>
    <property type="project" value="InterPro"/>
</dbReference>
<evidence type="ECO:0000256" key="4">
    <source>
        <dbReference type="ARBA" id="ARBA00022729"/>
    </source>
</evidence>